<feature type="domain" description="TROVE" evidence="2">
    <location>
        <begin position="95"/>
        <end position="131"/>
    </location>
</feature>
<protein>
    <submittedName>
        <fullName evidence="5">TROVE domain-containing protein</fullName>
    </submittedName>
</protein>
<organism evidence="4 5">
    <name type="scientific">Macrostomum lignano</name>
    <dbReference type="NCBI Taxonomy" id="282301"/>
    <lineage>
        <taxon>Eukaryota</taxon>
        <taxon>Metazoa</taxon>
        <taxon>Spiralia</taxon>
        <taxon>Lophotrochozoa</taxon>
        <taxon>Platyhelminthes</taxon>
        <taxon>Rhabditophora</taxon>
        <taxon>Macrostomorpha</taxon>
        <taxon>Macrostomida</taxon>
        <taxon>Macrostomidae</taxon>
        <taxon>Macrostomum</taxon>
    </lineage>
</organism>
<dbReference type="PANTHER" id="PTHR44791">
    <property type="entry name" value="TELOMERASE PROTEIN COMPONENT 1 TEP1"/>
    <property type="match status" value="1"/>
</dbReference>
<dbReference type="Pfam" id="PF05731">
    <property type="entry name" value="TROVE"/>
    <property type="match status" value="1"/>
</dbReference>
<feature type="region of interest" description="Disordered" evidence="1">
    <location>
        <begin position="37"/>
        <end position="85"/>
    </location>
</feature>
<accession>A0A1I8JR18</accession>
<reference evidence="5" key="1">
    <citation type="submission" date="2016-11" db="UniProtKB">
        <authorList>
            <consortium name="WormBaseParasite"/>
        </authorList>
    </citation>
    <scope>IDENTIFICATION</scope>
</reference>
<dbReference type="InterPro" id="IPR052652">
    <property type="entry name" value="Telomerase_Complex_Comp"/>
</dbReference>
<evidence type="ECO:0000313" key="4">
    <source>
        <dbReference type="Proteomes" id="UP000095280"/>
    </source>
</evidence>
<feature type="region of interest" description="Disordered" evidence="1">
    <location>
        <begin position="171"/>
        <end position="191"/>
    </location>
</feature>
<evidence type="ECO:0000259" key="2">
    <source>
        <dbReference type="Pfam" id="PF05731"/>
    </source>
</evidence>
<keyword evidence="4" id="KW-1185">Reference proteome</keyword>
<feature type="region of interest" description="Disordered" evidence="1">
    <location>
        <begin position="461"/>
        <end position="480"/>
    </location>
</feature>
<evidence type="ECO:0000256" key="1">
    <source>
        <dbReference type="SAM" id="MobiDB-lite"/>
    </source>
</evidence>
<dbReference type="InterPro" id="IPR008858">
    <property type="entry name" value="TROVE_dom"/>
</dbReference>
<dbReference type="InterPro" id="IPR045804">
    <property type="entry name" value="DUF5920"/>
</dbReference>
<evidence type="ECO:0000259" key="3">
    <source>
        <dbReference type="Pfam" id="PF19334"/>
    </source>
</evidence>
<dbReference type="AlphaFoldDB" id="A0A1I8JR18"/>
<proteinExistence type="predicted"/>
<sequence length="634" mass="68051">LRPLRRRGRPRPSERREKLFTLKQHCQQLHIIISSRSRDVPDRQALPGQSGRVLQDRPCPASLTPPGGQADAPAGAGDLGDAGVRPWPTRPRCGESLLDHRKLPYMAMLRNLRGILIKAGISVKHHNMVAQAAAGRGLRDSTASSFHLGSLLGLSGPGRVGALSSWRLRRPLPSWPSSRQRRRVQERRSPVGEGRRRCVVAVVAEVEGAEAVAAAATGSRRRLAEGHGGLQQRHESTGSRRIRAKALEAAVKVATTYNVPPIKGQHPALLVTGYPDMDFALPPPTGHGEAQDRDGGGHPAGLMCKHACEQCDFRVFLTSSMTEVGLSKGGILENLNDVVLQLGAQRGARSPVQPAGWSQAGGHPAAAVQHDWSMDAGVKAFLRRYRQAVDPNLLFVNVDLSGRVPSVKPSEAGRATMNDVSVAGFSDQILRFISQRGDADILAHVDATDKRYNLPQNLPGVNGGGGGGPSVAGGGARCQPDSPAGECPGVFISSTFRDMHGERRPADQLRRECRKMFVELLEVDLRWGVTEEEARRESLVPICLDEGRARCDLFLSWSSPVLSMLPPSSPPVHHRAGDAHTPCSATAATQAALRSTRPSSACASDAATRRGARSLARLVRIRAGAGEARLLAEL</sequence>
<feature type="compositionally biased region" description="Low complexity" evidence="1">
    <location>
        <begin position="65"/>
        <end position="83"/>
    </location>
</feature>
<dbReference type="GO" id="GO:0000722">
    <property type="term" value="P:telomere maintenance via recombination"/>
    <property type="evidence" value="ECO:0007669"/>
    <property type="project" value="TreeGrafter"/>
</dbReference>
<evidence type="ECO:0000313" key="5">
    <source>
        <dbReference type="WBParaSite" id="snap_masked-unitig_37426-processed-gene-0.0-mRNA-1"/>
    </source>
</evidence>
<feature type="region of interest" description="Disordered" evidence="1">
    <location>
        <begin position="218"/>
        <end position="241"/>
    </location>
</feature>
<dbReference type="PANTHER" id="PTHR44791:SF1">
    <property type="entry name" value="TELOMERASE PROTEIN COMPONENT 1"/>
    <property type="match status" value="1"/>
</dbReference>
<dbReference type="GO" id="GO:0005697">
    <property type="term" value="C:telomerase holoenzyme complex"/>
    <property type="evidence" value="ECO:0007669"/>
    <property type="project" value="TreeGrafter"/>
</dbReference>
<feature type="compositionally biased region" description="Gly residues" evidence="1">
    <location>
        <begin position="461"/>
        <end position="476"/>
    </location>
</feature>
<dbReference type="GO" id="GO:0070034">
    <property type="term" value="F:telomerase RNA binding"/>
    <property type="evidence" value="ECO:0007669"/>
    <property type="project" value="TreeGrafter"/>
</dbReference>
<dbReference type="Pfam" id="PF19334">
    <property type="entry name" value="DUF5920"/>
    <property type="match status" value="1"/>
</dbReference>
<name>A0A1I8JR18_9PLAT</name>
<dbReference type="Proteomes" id="UP000095280">
    <property type="component" value="Unplaced"/>
</dbReference>
<feature type="domain" description="DUF5920" evidence="3">
    <location>
        <begin position="385"/>
        <end position="456"/>
    </location>
</feature>
<dbReference type="WBParaSite" id="snap_masked-unitig_37426-processed-gene-0.0-mRNA-1">
    <property type="protein sequence ID" value="snap_masked-unitig_37426-processed-gene-0.0-mRNA-1"/>
    <property type="gene ID" value="snap_masked-unitig_37426-processed-gene-0.0"/>
</dbReference>
<dbReference type="GO" id="GO:0003720">
    <property type="term" value="F:telomerase activity"/>
    <property type="evidence" value="ECO:0007669"/>
    <property type="project" value="TreeGrafter"/>
</dbReference>